<dbReference type="Proteomes" id="UP001396898">
    <property type="component" value="Unassembled WGS sequence"/>
</dbReference>
<dbReference type="Pfam" id="PF24883">
    <property type="entry name" value="NPHP3_N"/>
    <property type="match status" value="1"/>
</dbReference>
<accession>A0ABR1STJ3</accession>
<dbReference type="Pfam" id="PF25053">
    <property type="entry name" value="DUF7791"/>
    <property type="match status" value="1"/>
</dbReference>
<dbReference type="InterPro" id="IPR056693">
    <property type="entry name" value="DUF7791"/>
</dbReference>
<evidence type="ECO:0008006" key="6">
    <source>
        <dbReference type="Google" id="ProtNLM"/>
    </source>
</evidence>
<reference evidence="4 5" key="1">
    <citation type="submission" date="2023-01" db="EMBL/GenBank/DDBJ databases">
        <title>Analysis of 21 Apiospora genomes using comparative genomics revels a genus with tremendous synthesis potential of carbohydrate active enzymes and secondary metabolites.</title>
        <authorList>
            <person name="Sorensen T."/>
        </authorList>
    </citation>
    <scope>NUCLEOTIDE SEQUENCE [LARGE SCALE GENOMIC DNA]</scope>
    <source>
        <strain evidence="4 5">CBS 20057</strain>
    </source>
</reference>
<dbReference type="SUPFAM" id="SSF52540">
    <property type="entry name" value="P-loop containing nucleoside triphosphate hydrolases"/>
    <property type="match status" value="1"/>
</dbReference>
<organism evidence="4 5">
    <name type="scientific">Apiospora marii</name>
    <dbReference type="NCBI Taxonomy" id="335849"/>
    <lineage>
        <taxon>Eukaryota</taxon>
        <taxon>Fungi</taxon>
        <taxon>Dikarya</taxon>
        <taxon>Ascomycota</taxon>
        <taxon>Pezizomycotina</taxon>
        <taxon>Sordariomycetes</taxon>
        <taxon>Xylariomycetidae</taxon>
        <taxon>Amphisphaeriales</taxon>
        <taxon>Apiosporaceae</taxon>
        <taxon>Apiospora</taxon>
    </lineage>
</organism>
<keyword evidence="5" id="KW-1185">Reference proteome</keyword>
<proteinExistence type="predicted"/>
<evidence type="ECO:0000259" key="2">
    <source>
        <dbReference type="Pfam" id="PF24883"/>
    </source>
</evidence>
<evidence type="ECO:0000256" key="1">
    <source>
        <dbReference type="ARBA" id="ARBA00022737"/>
    </source>
</evidence>
<dbReference type="EMBL" id="JAQQWI010000002">
    <property type="protein sequence ID" value="KAK8037645.1"/>
    <property type="molecule type" value="Genomic_DNA"/>
</dbReference>
<feature type="domain" description="Nephrocystin 3-like N-terminal" evidence="2">
    <location>
        <begin position="30"/>
        <end position="202"/>
    </location>
</feature>
<dbReference type="InterPro" id="IPR056884">
    <property type="entry name" value="NPHP3-like_N"/>
</dbReference>
<evidence type="ECO:0000313" key="4">
    <source>
        <dbReference type="EMBL" id="KAK8037645.1"/>
    </source>
</evidence>
<evidence type="ECO:0000259" key="3">
    <source>
        <dbReference type="Pfam" id="PF25053"/>
    </source>
</evidence>
<dbReference type="InterPro" id="IPR027417">
    <property type="entry name" value="P-loop_NTPase"/>
</dbReference>
<comment type="caution">
    <text evidence="4">The sequence shown here is derived from an EMBL/GenBank/DDBJ whole genome shotgun (WGS) entry which is preliminary data.</text>
</comment>
<evidence type="ECO:0000313" key="5">
    <source>
        <dbReference type="Proteomes" id="UP001396898"/>
    </source>
</evidence>
<gene>
    <name evidence="4" type="ORF">PG991_000991</name>
</gene>
<name>A0ABR1STJ3_9PEZI</name>
<keyword evidence="1" id="KW-0677">Repeat</keyword>
<dbReference type="PANTHER" id="PTHR10039">
    <property type="entry name" value="AMELOGENIN"/>
    <property type="match status" value="1"/>
</dbReference>
<feature type="domain" description="DUF7791" evidence="3">
    <location>
        <begin position="312"/>
        <end position="498"/>
    </location>
</feature>
<protein>
    <recommendedName>
        <fullName evidence="6">NACHT domain-containing protein</fullName>
    </recommendedName>
</protein>
<dbReference type="PANTHER" id="PTHR10039:SF5">
    <property type="entry name" value="NACHT DOMAIN-CONTAINING PROTEIN"/>
    <property type="match status" value="1"/>
</dbReference>
<dbReference type="Gene3D" id="3.40.50.300">
    <property type="entry name" value="P-loop containing nucleotide triphosphate hydrolases"/>
    <property type="match status" value="1"/>
</dbReference>
<sequence length="679" mass="76681">MQERKAQISDVYEGTYGWIFRDDVTFSYGKDNFVSWLPKRDSQNNVFWVSGKPGSGKSALMRFMDEELEKHNGLLPWTNTTHVIKASHFIWKSGSSAQKSLEFLLRSLLYQFLDQLPDLIELTVPPGKWKSAISSERRPTEWSLPELSQSLRSLIQKATCCVFILIDGLDELEDTGGRQEQLLDLIQSLGSFDEVKICVSSRPENIFRDAFGNYPQLLLQELTTDDIEVFIRGQFGKQPRLRTLSQGDNKFIDTLLARIAAGSSGVFLWVCLVVTEVLEEARDGAGVAELIDIVDKAPKDLDDYFCRIMEAIEPKHRAESSTMFQIALHKETSYVTLFALRLLDLSFIEERDSDFALRSEYDIAKFDTSKHGLTTRLDSAFRRVNSRSRGLLEVHYVEDDTENLFNLDGLSMSDAALATSSRSREDGAGPDGLSQDTSYMAMAFNYHVSFLHRSFHDYLLEPENMARLDQGSKGRYNARLFLCNARLVQMLSLDYKSRPDHALLAFGLASGVVSAISVDDLKFSEESVQVAAQMRPVVEFLAQSGVQARTETPWYLANSLEYYIEEQNSFLAVAIDFDLDAYLKAHLTKEAIRTKRGRPILDNVLQPTNWIVESNTSHDPHVNLDILKLTLDLGADPNEVWRSVSLRPIRTEPTTVMRGGGQNYASIFRGSHTAGSVVY</sequence>